<organism evidence="2 3">
    <name type="scientific">Lasiosphaeria ovina</name>
    <dbReference type="NCBI Taxonomy" id="92902"/>
    <lineage>
        <taxon>Eukaryota</taxon>
        <taxon>Fungi</taxon>
        <taxon>Dikarya</taxon>
        <taxon>Ascomycota</taxon>
        <taxon>Pezizomycotina</taxon>
        <taxon>Sordariomycetes</taxon>
        <taxon>Sordariomycetidae</taxon>
        <taxon>Sordariales</taxon>
        <taxon>Lasiosphaeriaceae</taxon>
        <taxon>Lasiosphaeria</taxon>
    </lineage>
</organism>
<accession>A0AAE0MY13</accession>
<name>A0AAE0MY13_9PEZI</name>
<protein>
    <submittedName>
        <fullName evidence="2">Uncharacterized protein</fullName>
    </submittedName>
</protein>
<gene>
    <name evidence="2" type="ORF">B0T24DRAFT_130461</name>
</gene>
<evidence type="ECO:0000256" key="1">
    <source>
        <dbReference type="SAM" id="MobiDB-lite"/>
    </source>
</evidence>
<dbReference type="AlphaFoldDB" id="A0AAE0MY13"/>
<keyword evidence="3" id="KW-1185">Reference proteome</keyword>
<feature type="compositionally biased region" description="Basic and acidic residues" evidence="1">
    <location>
        <begin position="142"/>
        <end position="160"/>
    </location>
</feature>
<comment type="caution">
    <text evidence="2">The sequence shown here is derived from an EMBL/GenBank/DDBJ whole genome shotgun (WGS) entry which is preliminary data.</text>
</comment>
<dbReference type="Proteomes" id="UP001287356">
    <property type="component" value="Unassembled WGS sequence"/>
</dbReference>
<feature type="region of interest" description="Disordered" evidence="1">
    <location>
        <begin position="140"/>
        <end position="168"/>
    </location>
</feature>
<proteinExistence type="predicted"/>
<reference evidence="2" key="1">
    <citation type="journal article" date="2023" name="Mol. Phylogenet. Evol.">
        <title>Genome-scale phylogeny and comparative genomics of the fungal order Sordariales.</title>
        <authorList>
            <person name="Hensen N."/>
            <person name="Bonometti L."/>
            <person name="Westerberg I."/>
            <person name="Brannstrom I.O."/>
            <person name="Guillou S."/>
            <person name="Cros-Aarteil S."/>
            <person name="Calhoun S."/>
            <person name="Haridas S."/>
            <person name="Kuo A."/>
            <person name="Mondo S."/>
            <person name="Pangilinan J."/>
            <person name="Riley R."/>
            <person name="LaButti K."/>
            <person name="Andreopoulos B."/>
            <person name="Lipzen A."/>
            <person name="Chen C."/>
            <person name="Yan M."/>
            <person name="Daum C."/>
            <person name="Ng V."/>
            <person name="Clum A."/>
            <person name="Steindorff A."/>
            <person name="Ohm R.A."/>
            <person name="Martin F."/>
            <person name="Silar P."/>
            <person name="Natvig D.O."/>
            <person name="Lalanne C."/>
            <person name="Gautier V."/>
            <person name="Ament-Velasquez S.L."/>
            <person name="Kruys A."/>
            <person name="Hutchinson M.I."/>
            <person name="Powell A.J."/>
            <person name="Barry K."/>
            <person name="Miller A.N."/>
            <person name="Grigoriev I.V."/>
            <person name="Debuchy R."/>
            <person name="Gladieux P."/>
            <person name="Hiltunen Thoren M."/>
            <person name="Johannesson H."/>
        </authorList>
    </citation>
    <scope>NUCLEOTIDE SEQUENCE</scope>
    <source>
        <strain evidence="2">CBS 958.72</strain>
    </source>
</reference>
<evidence type="ECO:0000313" key="2">
    <source>
        <dbReference type="EMBL" id="KAK3358454.1"/>
    </source>
</evidence>
<evidence type="ECO:0000313" key="3">
    <source>
        <dbReference type="Proteomes" id="UP001287356"/>
    </source>
</evidence>
<sequence>MLRWISGVWKLPGRQAAPKAAKMPRFAHDNISPWLASGEASHRIGMEASEVKALSVIRERGLRGHRSHSELAPWMTRSSCHTFRDRDCVCTCGREPESVQTTIKICSGSLLPRSVSHSAPSPPVPTNAYPAAQHLLAQESAGTKKDSGCHGRKEQTNERKSRGRAANDDNFLATFGISVAVAGHSSAPRPPPSANSGQKKATMPPTLGAGRVVGVKSPH</sequence>
<reference evidence="2" key="2">
    <citation type="submission" date="2023-06" db="EMBL/GenBank/DDBJ databases">
        <authorList>
            <consortium name="Lawrence Berkeley National Laboratory"/>
            <person name="Haridas S."/>
            <person name="Hensen N."/>
            <person name="Bonometti L."/>
            <person name="Westerberg I."/>
            <person name="Brannstrom I.O."/>
            <person name="Guillou S."/>
            <person name="Cros-Aarteil S."/>
            <person name="Calhoun S."/>
            <person name="Kuo A."/>
            <person name="Mondo S."/>
            <person name="Pangilinan J."/>
            <person name="Riley R."/>
            <person name="Labutti K."/>
            <person name="Andreopoulos B."/>
            <person name="Lipzen A."/>
            <person name="Chen C."/>
            <person name="Yanf M."/>
            <person name="Daum C."/>
            <person name="Ng V."/>
            <person name="Clum A."/>
            <person name="Steindorff A."/>
            <person name="Ohm R."/>
            <person name="Martin F."/>
            <person name="Silar P."/>
            <person name="Natvig D."/>
            <person name="Lalanne C."/>
            <person name="Gautier V."/>
            <person name="Ament-Velasquez S.L."/>
            <person name="Kruys A."/>
            <person name="Hutchinson M.I."/>
            <person name="Powell A.J."/>
            <person name="Barry K."/>
            <person name="Miller A.N."/>
            <person name="Grigoriev I.V."/>
            <person name="Debuchy R."/>
            <person name="Gladieux P."/>
            <person name="Thoren M.H."/>
            <person name="Johannesson H."/>
        </authorList>
    </citation>
    <scope>NUCLEOTIDE SEQUENCE</scope>
    <source>
        <strain evidence="2">CBS 958.72</strain>
    </source>
</reference>
<dbReference type="EMBL" id="JAULSN010000016">
    <property type="protein sequence ID" value="KAK3358454.1"/>
    <property type="molecule type" value="Genomic_DNA"/>
</dbReference>
<feature type="region of interest" description="Disordered" evidence="1">
    <location>
        <begin position="182"/>
        <end position="219"/>
    </location>
</feature>